<evidence type="ECO:0000313" key="3">
    <source>
        <dbReference type="WBParaSite" id="HDID_0000119601-mRNA-1"/>
    </source>
</evidence>
<sequence>MVRVHLLLRRIMQRNDDVDKFFILYGDEEQKMFFEDESVTDIGLAYLFGDVWRIGADENRTEAVTSKLCKSIPSVYY</sequence>
<name>A0A0R3SA46_HYMDI</name>
<gene>
    <name evidence="1" type="ORF">HDID_LOCUS1197</name>
</gene>
<organism evidence="3">
    <name type="scientific">Hymenolepis diminuta</name>
    <name type="common">Rat tapeworm</name>
    <dbReference type="NCBI Taxonomy" id="6216"/>
    <lineage>
        <taxon>Eukaryota</taxon>
        <taxon>Metazoa</taxon>
        <taxon>Spiralia</taxon>
        <taxon>Lophotrochozoa</taxon>
        <taxon>Platyhelminthes</taxon>
        <taxon>Cestoda</taxon>
        <taxon>Eucestoda</taxon>
        <taxon>Cyclophyllidea</taxon>
        <taxon>Hymenolepididae</taxon>
        <taxon>Hymenolepis</taxon>
    </lineage>
</organism>
<proteinExistence type="predicted"/>
<dbReference type="WBParaSite" id="HDID_0000119601-mRNA-1">
    <property type="protein sequence ID" value="HDID_0000119601-mRNA-1"/>
    <property type="gene ID" value="HDID_0000119601"/>
</dbReference>
<dbReference type="Proteomes" id="UP000274504">
    <property type="component" value="Unassembled WGS sequence"/>
</dbReference>
<dbReference type="AlphaFoldDB" id="A0A0R3SA46"/>
<dbReference type="EMBL" id="UYSG01000207">
    <property type="protein sequence ID" value="VDL18658.1"/>
    <property type="molecule type" value="Genomic_DNA"/>
</dbReference>
<reference evidence="1 2" key="2">
    <citation type="submission" date="2018-11" db="EMBL/GenBank/DDBJ databases">
        <authorList>
            <consortium name="Pathogen Informatics"/>
        </authorList>
    </citation>
    <scope>NUCLEOTIDE SEQUENCE [LARGE SCALE GENOMIC DNA]</scope>
</reference>
<evidence type="ECO:0000313" key="2">
    <source>
        <dbReference type="Proteomes" id="UP000274504"/>
    </source>
</evidence>
<protein>
    <submittedName>
        <fullName evidence="3">TerD domain-containing protein</fullName>
    </submittedName>
</protein>
<evidence type="ECO:0000313" key="1">
    <source>
        <dbReference type="EMBL" id="VDL18658.1"/>
    </source>
</evidence>
<reference evidence="3" key="1">
    <citation type="submission" date="2017-02" db="UniProtKB">
        <authorList>
            <consortium name="WormBaseParasite"/>
        </authorList>
    </citation>
    <scope>IDENTIFICATION</scope>
</reference>
<accession>A0A0R3SA46</accession>